<dbReference type="InterPro" id="IPR004089">
    <property type="entry name" value="MCPsignal_dom"/>
</dbReference>
<feature type="domain" description="Methyl-accepting transducer" evidence="13">
    <location>
        <begin position="350"/>
        <end position="593"/>
    </location>
</feature>
<evidence type="ECO:0000259" key="13">
    <source>
        <dbReference type="PROSITE" id="PS50111"/>
    </source>
</evidence>
<evidence type="ECO:0000256" key="9">
    <source>
        <dbReference type="ARBA" id="ARBA00029447"/>
    </source>
</evidence>
<dbReference type="PROSITE" id="PS01213">
    <property type="entry name" value="GLOBIN_FAM_2"/>
    <property type="match status" value="1"/>
</dbReference>
<evidence type="ECO:0000256" key="10">
    <source>
        <dbReference type="PIRSR" id="PIRSR601486-1"/>
    </source>
</evidence>
<evidence type="ECO:0000256" key="3">
    <source>
        <dbReference type="ARBA" id="ARBA00022448"/>
    </source>
</evidence>
<dbReference type="EMBL" id="JAGQHR010000025">
    <property type="protein sequence ID" value="MCA9726377.1"/>
    <property type="molecule type" value="Genomic_DNA"/>
</dbReference>
<keyword evidence="4" id="KW-0997">Cell inner membrane</keyword>
<dbReference type="Gene3D" id="3.30.450.20">
    <property type="entry name" value="PAS domain"/>
    <property type="match status" value="1"/>
</dbReference>
<evidence type="ECO:0000256" key="1">
    <source>
        <dbReference type="ARBA" id="ARBA00001971"/>
    </source>
</evidence>
<reference evidence="16" key="1">
    <citation type="submission" date="2020-04" db="EMBL/GenBank/DDBJ databases">
        <authorList>
            <person name="Zhang T."/>
        </authorList>
    </citation>
    <scope>NUCLEOTIDE SEQUENCE</scope>
    <source>
        <strain evidence="16">HKST-UBA01</strain>
    </source>
</reference>
<keyword evidence="8 11" id="KW-0807">Transducer</keyword>
<gene>
    <name evidence="16" type="ORF">KC729_01760</name>
</gene>
<dbReference type="Pfam" id="PF01152">
    <property type="entry name" value="Bac_globin"/>
    <property type="match status" value="1"/>
</dbReference>
<comment type="cofactor">
    <cofactor evidence="1">
        <name>heme</name>
        <dbReference type="ChEBI" id="CHEBI:30413"/>
    </cofactor>
</comment>
<dbReference type="InterPro" id="IPR001486">
    <property type="entry name" value="Hemoglobin_trunc"/>
</dbReference>
<reference evidence="16" key="2">
    <citation type="journal article" date="2021" name="Microbiome">
        <title>Successional dynamics and alternative stable states in a saline activated sludge microbial community over 9 years.</title>
        <authorList>
            <person name="Wang Y."/>
            <person name="Ye J."/>
            <person name="Ju F."/>
            <person name="Liu L."/>
            <person name="Boyd J.A."/>
            <person name="Deng Y."/>
            <person name="Parks D.H."/>
            <person name="Jiang X."/>
            <person name="Yin X."/>
            <person name="Woodcroft B.J."/>
            <person name="Tyson G.W."/>
            <person name="Hugenholtz P."/>
            <person name="Polz M.F."/>
            <person name="Zhang T."/>
        </authorList>
    </citation>
    <scope>NUCLEOTIDE SEQUENCE</scope>
    <source>
        <strain evidence="16">HKST-UBA01</strain>
    </source>
</reference>
<dbReference type="GO" id="GO:0019825">
    <property type="term" value="F:oxygen binding"/>
    <property type="evidence" value="ECO:0007669"/>
    <property type="project" value="InterPro"/>
</dbReference>
<keyword evidence="5 10" id="KW-0349">Heme</keyword>
<dbReference type="CDD" id="cd11386">
    <property type="entry name" value="MCP_signal"/>
    <property type="match status" value="1"/>
</dbReference>
<evidence type="ECO:0000256" key="6">
    <source>
        <dbReference type="ARBA" id="ARBA00022723"/>
    </source>
</evidence>
<dbReference type="SUPFAM" id="SSF46458">
    <property type="entry name" value="Globin-like"/>
    <property type="match status" value="1"/>
</dbReference>
<comment type="similarity">
    <text evidence="9">Belongs to the methyl-accepting chemotaxis (MCP) protein family.</text>
</comment>
<dbReference type="InterPro" id="IPR003660">
    <property type="entry name" value="HAMP_dom"/>
</dbReference>
<evidence type="ECO:0000259" key="14">
    <source>
        <dbReference type="PROSITE" id="PS50192"/>
    </source>
</evidence>
<protein>
    <recommendedName>
        <fullName evidence="18">Methyl-accepting chemotaxis protein</fullName>
    </recommendedName>
</protein>
<dbReference type="SMART" id="SM00283">
    <property type="entry name" value="MA"/>
    <property type="match status" value="1"/>
</dbReference>
<keyword evidence="4" id="KW-1003">Cell membrane</keyword>
<evidence type="ECO:0000256" key="5">
    <source>
        <dbReference type="ARBA" id="ARBA00022617"/>
    </source>
</evidence>
<feature type="domain" description="T-SNARE coiled-coil homology" evidence="14">
    <location>
        <begin position="517"/>
        <end position="571"/>
    </location>
</feature>
<dbReference type="InterPro" id="IPR000727">
    <property type="entry name" value="T_SNARE_dom"/>
</dbReference>
<dbReference type="GO" id="GO:0015671">
    <property type="term" value="P:oxygen transport"/>
    <property type="evidence" value="ECO:0007669"/>
    <property type="project" value="InterPro"/>
</dbReference>
<evidence type="ECO:0000259" key="15">
    <source>
        <dbReference type="PROSITE" id="PS50885"/>
    </source>
</evidence>
<name>A0A956LWN8_UNCEI</name>
<comment type="subcellular location">
    <subcellularLocation>
        <location evidence="2">Cell inner membrane</location>
        <topology evidence="2">Multi-pass membrane protein</topology>
    </subcellularLocation>
</comment>
<accession>A0A956LWN8</accession>
<dbReference type="InterPro" id="IPR019795">
    <property type="entry name" value="Globin_bac-like_CS"/>
</dbReference>
<evidence type="ECO:0000256" key="7">
    <source>
        <dbReference type="ARBA" id="ARBA00023004"/>
    </source>
</evidence>
<evidence type="ECO:0008006" key="18">
    <source>
        <dbReference type="Google" id="ProtNLM"/>
    </source>
</evidence>
<organism evidence="16 17">
    <name type="scientific">Eiseniibacteriota bacterium</name>
    <dbReference type="NCBI Taxonomy" id="2212470"/>
    <lineage>
        <taxon>Bacteria</taxon>
        <taxon>Candidatus Eiseniibacteriota</taxon>
    </lineage>
</organism>
<keyword evidence="3" id="KW-0813">Transport</keyword>
<dbReference type="Gene3D" id="1.10.490.10">
    <property type="entry name" value="Globins"/>
    <property type="match status" value="1"/>
</dbReference>
<feature type="domain" description="HAMP" evidence="15">
    <location>
        <begin position="293"/>
        <end position="345"/>
    </location>
</feature>
<evidence type="ECO:0000256" key="11">
    <source>
        <dbReference type="PROSITE-ProRule" id="PRU00284"/>
    </source>
</evidence>
<dbReference type="GO" id="GO:0007165">
    <property type="term" value="P:signal transduction"/>
    <property type="evidence" value="ECO:0007669"/>
    <property type="project" value="UniProtKB-KW"/>
</dbReference>
<proteinExistence type="inferred from homology"/>
<dbReference type="PROSITE" id="PS50885">
    <property type="entry name" value="HAMP"/>
    <property type="match status" value="1"/>
</dbReference>
<dbReference type="PROSITE" id="PS50192">
    <property type="entry name" value="T_SNARE"/>
    <property type="match status" value="1"/>
</dbReference>
<dbReference type="InterPro" id="IPR004090">
    <property type="entry name" value="Chemotax_Me-accpt_rcpt"/>
</dbReference>
<dbReference type="CDD" id="cd00454">
    <property type="entry name" value="TrHb1_N"/>
    <property type="match status" value="1"/>
</dbReference>
<dbReference type="PRINTS" id="PR00260">
    <property type="entry name" value="CHEMTRNSDUCR"/>
</dbReference>
<dbReference type="PANTHER" id="PTHR32089">
    <property type="entry name" value="METHYL-ACCEPTING CHEMOTAXIS PROTEIN MCPB"/>
    <property type="match status" value="1"/>
</dbReference>
<keyword evidence="4" id="KW-0472">Membrane</keyword>
<dbReference type="GO" id="GO:0004888">
    <property type="term" value="F:transmembrane signaling receptor activity"/>
    <property type="evidence" value="ECO:0007669"/>
    <property type="project" value="InterPro"/>
</dbReference>
<dbReference type="Gene3D" id="1.10.287.950">
    <property type="entry name" value="Methyl-accepting chemotaxis protein"/>
    <property type="match status" value="1"/>
</dbReference>
<keyword evidence="6 10" id="KW-0479">Metal-binding</keyword>
<dbReference type="PROSITE" id="PS50111">
    <property type="entry name" value="CHEMOTAXIS_TRANSDUC_2"/>
    <property type="match status" value="1"/>
</dbReference>
<feature type="coiled-coil region" evidence="12">
    <location>
        <begin position="278"/>
        <end position="305"/>
    </location>
</feature>
<evidence type="ECO:0000256" key="2">
    <source>
        <dbReference type="ARBA" id="ARBA00004429"/>
    </source>
</evidence>
<comment type="caution">
    <text evidence="16">The sequence shown here is derived from an EMBL/GenBank/DDBJ whole genome shotgun (WGS) entry which is preliminary data.</text>
</comment>
<evidence type="ECO:0000313" key="17">
    <source>
        <dbReference type="Proteomes" id="UP000697710"/>
    </source>
</evidence>
<dbReference type="GO" id="GO:0005886">
    <property type="term" value="C:plasma membrane"/>
    <property type="evidence" value="ECO:0007669"/>
    <property type="project" value="UniProtKB-SubCell"/>
</dbReference>
<dbReference type="AlphaFoldDB" id="A0A956LWN8"/>
<dbReference type="Proteomes" id="UP000697710">
    <property type="component" value="Unassembled WGS sequence"/>
</dbReference>
<keyword evidence="7 10" id="KW-0408">Iron</keyword>
<evidence type="ECO:0000313" key="16">
    <source>
        <dbReference type="EMBL" id="MCA9726377.1"/>
    </source>
</evidence>
<dbReference type="SUPFAM" id="SSF58104">
    <property type="entry name" value="Methyl-accepting chemotaxis protein (MCP) signaling domain"/>
    <property type="match status" value="1"/>
</dbReference>
<dbReference type="InterPro" id="IPR012292">
    <property type="entry name" value="Globin/Proto"/>
</dbReference>
<evidence type="ECO:0000256" key="4">
    <source>
        <dbReference type="ARBA" id="ARBA00022519"/>
    </source>
</evidence>
<dbReference type="GO" id="GO:0046872">
    <property type="term" value="F:metal ion binding"/>
    <property type="evidence" value="ECO:0007669"/>
    <property type="project" value="UniProtKB-KW"/>
</dbReference>
<dbReference type="GO" id="GO:0006935">
    <property type="term" value="P:chemotaxis"/>
    <property type="evidence" value="ECO:0007669"/>
    <property type="project" value="InterPro"/>
</dbReference>
<sequence>MTKSSAVRADQPVSIFEQIGGIPAIKETVNRFYVKVLADPDLAPFFQNTNMDRLKSRQTTFFMQALGGPPVYKGRDMKSAHASLPIERRHFDKVAAHLVATLRELQVPQSLIDEIIGAVAPLADEIVNTNTEESGMSNGRFQGAAVRQIADDVNAFGSGLTGPARSMLDSAPINVIAADRDLNIVYLNPASVETLRTLQEYLPVSVDEMVGQSIDIFHKNPAHQRKMLADPKNLPHRANIQVGPETLSLLVSAIREDHGEYMGPMVTWEVITEKLATERAVEEARDREQKQAAELREKVDDILRVVSAAADGDLTQTISVSGSDAIGQMAAGLTRLLNDLRTSMGAISQNAQALASASEELTAVSQQMGGNATETAAQANVVSQTSDQVSQNVQSVATGAEEMSASIREIAKNSHEAAKVATNAVKIADGTNATVAKLGESSAEIGQVIKVITSIAQQTNLLALNATIEAARAGEAGKGFAVVANEVKELAKETAKATEDISQKIEAIQTDTGGAVEAIHQISEIINQINDISSTIASAVEEQTATTNEITRSVSEAARGSSEIAQNITGVAQAARSTSEGAEDTQRASQELAKMATELQKLVSRFRY</sequence>
<evidence type="ECO:0000256" key="12">
    <source>
        <dbReference type="SAM" id="Coils"/>
    </source>
</evidence>
<dbReference type="GO" id="GO:0020037">
    <property type="term" value="F:heme binding"/>
    <property type="evidence" value="ECO:0007669"/>
    <property type="project" value="InterPro"/>
</dbReference>
<dbReference type="SMART" id="SM00304">
    <property type="entry name" value="HAMP"/>
    <property type="match status" value="1"/>
</dbReference>
<feature type="binding site" description="distal binding residue" evidence="10">
    <location>
        <position position="81"/>
    </location>
    <ligand>
        <name>heme</name>
        <dbReference type="ChEBI" id="CHEBI:30413"/>
    </ligand>
    <ligandPart>
        <name>Fe</name>
        <dbReference type="ChEBI" id="CHEBI:18248"/>
    </ligandPart>
</feature>
<dbReference type="PANTHER" id="PTHR32089:SF112">
    <property type="entry name" value="LYSOZYME-LIKE PROTEIN-RELATED"/>
    <property type="match status" value="1"/>
</dbReference>
<evidence type="ECO:0000256" key="8">
    <source>
        <dbReference type="ARBA" id="ARBA00023224"/>
    </source>
</evidence>
<keyword evidence="12" id="KW-0175">Coiled coil</keyword>
<dbReference type="InterPro" id="IPR009050">
    <property type="entry name" value="Globin-like_sf"/>
</dbReference>
<dbReference type="Pfam" id="PF00015">
    <property type="entry name" value="MCPsignal"/>
    <property type="match status" value="1"/>
</dbReference>